<dbReference type="EMBL" id="BGPR01144180">
    <property type="protein sequence ID" value="GBN73665.1"/>
    <property type="molecule type" value="Genomic_DNA"/>
</dbReference>
<organism evidence="1 2">
    <name type="scientific">Araneus ventricosus</name>
    <name type="common">Orbweaver spider</name>
    <name type="synonym">Epeira ventricosa</name>
    <dbReference type="NCBI Taxonomy" id="182803"/>
    <lineage>
        <taxon>Eukaryota</taxon>
        <taxon>Metazoa</taxon>
        <taxon>Ecdysozoa</taxon>
        <taxon>Arthropoda</taxon>
        <taxon>Chelicerata</taxon>
        <taxon>Arachnida</taxon>
        <taxon>Araneae</taxon>
        <taxon>Araneomorphae</taxon>
        <taxon>Entelegynae</taxon>
        <taxon>Araneoidea</taxon>
        <taxon>Araneidae</taxon>
        <taxon>Araneus</taxon>
    </lineage>
</organism>
<name>A0A4Y2RFN5_ARAVE</name>
<reference evidence="1 2" key="1">
    <citation type="journal article" date="2019" name="Sci. Rep.">
        <title>Orb-weaving spider Araneus ventricosus genome elucidates the spidroin gene catalogue.</title>
        <authorList>
            <person name="Kono N."/>
            <person name="Nakamura H."/>
            <person name="Ohtoshi R."/>
            <person name="Moran D.A.P."/>
            <person name="Shinohara A."/>
            <person name="Yoshida Y."/>
            <person name="Fujiwara M."/>
            <person name="Mori M."/>
            <person name="Tomita M."/>
            <person name="Arakawa K."/>
        </authorList>
    </citation>
    <scope>NUCLEOTIDE SEQUENCE [LARGE SCALE GENOMIC DNA]</scope>
</reference>
<dbReference type="Proteomes" id="UP000499080">
    <property type="component" value="Unassembled WGS sequence"/>
</dbReference>
<evidence type="ECO:0000313" key="1">
    <source>
        <dbReference type="EMBL" id="GBN73665.1"/>
    </source>
</evidence>
<proteinExistence type="predicted"/>
<accession>A0A4Y2RFN5</accession>
<evidence type="ECO:0000313" key="2">
    <source>
        <dbReference type="Proteomes" id="UP000499080"/>
    </source>
</evidence>
<sequence length="69" mass="7358">MDWCYVMTTSLDDGMSLTTTTKSDLDFLGLTTSTDTYLQFLSSTLFGPPTTTTTTTSVLASIPSSIGMS</sequence>
<dbReference type="AlphaFoldDB" id="A0A4Y2RFN5"/>
<gene>
    <name evidence="1" type="ORF">AVEN_163456_1</name>
</gene>
<keyword evidence="2" id="KW-1185">Reference proteome</keyword>
<feature type="non-terminal residue" evidence="1">
    <location>
        <position position="69"/>
    </location>
</feature>
<protein>
    <submittedName>
        <fullName evidence="1">Uncharacterized protein</fullName>
    </submittedName>
</protein>
<comment type="caution">
    <text evidence="1">The sequence shown here is derived from an EMBL/GenBank/DDBJ whole genome shotgun (WGS) entry which is preliminary data.</text>
</comment>